<dbReference type="Pfam" id="PF16321">
    <property type="entry name" value="Ribosom_S30AE_C"/>
    <property type="match status" value="1"/>
</dbReference>
<dbReference type="InterPro" id="IPR003489">
    <property type="entry name" value="RHF/RaiA"/>
</dbReference>
<dbReference type="PANTHER" id="PTHR33231">
    <property type="entry name" value="30S RIBOSOMAL PROTEIN"/>
    <property type="match status" value="1"/>
</dbReference>
<evidence type="ECO:0000313" key="3">
    <source>
        <dbReference type="EMBL" id="MDX8335529.1"/>
    </source>
</evidence>
<dbReference type="InterPro" id="IPR036567">
    <property type="entry name" value="RHF-like"/>
</dbReference>
<gene>
    <name evidence="3" type="primary">raiA</name>
    <name evidence="3" type="ORF">RFV38_03280</name>
</gene>
<keyword evidence="1" id="KW-0810">Translation regulation</keyword>
<evidence type="ECO:0000259" key="2">
    <source>
        <dbReference type="Pfam" id="PF16321"/>
    </source>
</evidence>
<dbReference type="Gene3D" id="3.30.160.100">
    <property type="entry name" value="Ribosome hibernation promotion factor-like"/>
    <property type="match status" value="1"/>
</dbReference>
<dbReference type="InterPro" id="IPR038416">
    <property type="entry name" value="Ribosom_S30AE_C_sf"/>
</dbReference>
<evidence type="ECO:0000313" key="4">
    <source>
        <dbReference type="Proteomes" id="UP001279681"/>
    </source>
</evidence>
<accession>A0ABU4WA06</accession>
<sequence>MRINYNTNGDLVITDAIKNHCEKNFSKLKKFFDNILTVNVTLSATKSKTGPLQRVDARVHVNGTVIKGVYTDDDLYNAIDRVTEILAKQIKKHKEKLRDNNHSLPNIPVAKKITFESSDNSITVQSTKKIESITVNPRPMDVEEAILQLEALNKDFYVFTNSETGDMNIVYKKRNGDYGHVEPAHF</sequence>
<dbReference type="NCBIfam" id="TIGR00741">
    <property type="entry name" value="yfiA"/>
    <property type="match status" value="1"/>
</dbReference>
<organism evidence="3 4">
    <name type="scientific">Candidatus Cetobacterium colombiensis</name>
    <dbReference type="NCBI Taxonomy" id="3073100"/>
    <lineage>
        <taxon>Bacteria</taxon>
        <taxon>Fusobacteriati</taxon>
        <taxon>Fusobacteriota</taxon>
        <taxon>Fusobacteriia</taxon>
        <taxon>Fusobacteriales</taxon>
        <taxon>Fusobacteriaceae</taxon>
        <taxon>Cetobacterium</taxon>
    </lineage>
</organism>
<dbReference type="Pfam" id="PF02482">
    <property type="entry name" value="Ribosomal_S30AE"/>
    <property type="match status" value="1"/>
</dbReference>
<feature type="domain" description="Sigma 54 modulation/S30EA ribosomal protein C-terminal" evidence="2">
    <location>
        <begin position="134"/>
        <end position="179"/>
    </location>
</feature>
<dbReference type="Gene3D" id="3.30.505.50">
    <property type="entry name" value="Sigma 54 modulation/S30EA ribosomal protein, C-terminal domain"/>
    <property type="match status" value="1"/>
</dbReference>
<dbReference type="Proteomes" id="UP001279681">
    <property type="component" value="Unassembled WGS sequence"/>
</dbReference>
<dbReference type="CDD" id="cd00552">
    <property type="entry name" value="RaiA"/>
    <property type="match status" value="1"/>
</dbReference>
<dbReference type="RefSeq" id="WP_320312938.1">
    <property type="nucleotide sequence ID" value="NZ_JAVIKH010000003.1"/>
</dbReference>
<reference evidence="4" key="1">
    <citation type="submission" date="2023-07" db="EMBL/GenBank/DDBJ databases">
        <authorList>
            <person name="Colorado M.A."/>
            <person name="Villamil L.M."/>
            <person name="Melo J.F."/>
            <person name="Rodriguez J.A."/>
            <person name="Ruiz R.Y."/>
        </authorList>
    </citation>
    <scope>NUCLEOTIDE SEQUENCE [LARGE SCALE GENOMIC DNA]</scope>
    <source>
        <strain evidence="4">C33</strain>
    </source>
</reference>
<dbReference type="EMBL" id="JAVIKH010000003">
    <property type="protein sequence ID" value="MDX8335529.1"/>
    <property type="molecule type" value="Genomic_DNA"/>
</dbReference>
<dbReference type="InterPro" id="IPR050574">
    <property type="entry name" value="HPF/YfiA_ribosome-assoc"/>
</dbReference>
<dbReference type="InterPro" id="IPR032528">
    <property type="entry name" value="Ribosom_S30AE_C"/>
</dbReference>
<keyword evidence="4" id="KW-1185">Reference proteome</keyword>
<dbReference type="SUPFAM" id="SSF69754">
    <property type="entry name" value="Ribosome binding protein Y (YfiA homologue)"/>
    <property type="match status" value="1"/>
</dbReference>
<protein>
    <submittedName>
        <fullName evidence="3">Ribosome-associated translation inhibitor RaiA</fullName>
    </submittedName>
</protein>
<dbReference type="PANTHER" id="PTHR33231:SF1">
    <property type="entry name" value="30S RIBOSOMAL PROTEIN"/>
    <property type="match status" value="1"/>
</dbReference>
<evidence type="ECO:0000256" key="1">
    <source>
        <dbReference type="ARBA" id="ARBA00022845"/>
    </source>
</evidence>
<proteinExistence type="predicted"/>
<comment type="caution">
    <text evidence="3">The sequence shown here is derived from an EMBL/GenBank/DDBJ whole genome shotgun (WGS) entry which is preliminary data.</text>
</comment>
<name>A0ABU4WA06_9FUSO</name>